<comment type="similarity">
    <text evidence="1">Belongs to the glycosyltransferase 2 family. WaaE/KdtX subfamily.</text>
</comment>
<dbReference type="PANTHER" id="PTHR43630">
    <property type="entry name" value="POLY-BETA-1,6-N-ACETYL-D-GLUCOSAMINE SYNTHASE"/>
    <property type="match status" value="1"/>
</dbReference>
<dbReference type="EMBL" id="JBAWKC010000001">
    <property type="protein sequence ID" value="MFH6768323.1"/>
    <property type="molecule type" value="Genomic_DNA"/>
</dbReference>
<dbReference type="EC" id="2.4.-.-" evidence="3"/>
<name>A0ABW7MPM6_9FLAO</name>
<evidence type="ECO:0000313" key="3">
    <source>
        <dbReference type="EMBL" id="MFH6768323.1"/>
    </source>
</evidence>
<dbReference type="CDD" id="cd02511">
    <property type="entry name" value="Beta4Glucosyltransferase"/>
    <property type="match status" value="1"/>
</dbReference>
<proteinExistence type="inferred from homology"/>
<keyword evidence="3" id="KW-0808">Transferase</keyword>
<dbReference type="InterPro" id="IPR001173">
    <property type="entry name" value="Glyco_trans_2-like"/>
</dbReference>
<reference evidence="3 4" key="1">
    <citation type="submission" date="2024-02" db="EMBL/GenBank/DDBJ databases">
        <title>A Gaetbulibacter species isolated from tidal flats and genomic insights of their niches.</title>
        <authorList>
            <person name="Ye Y."/>
        </authorList>
    </citation>
    <scope>NUCLEOTIDE SEQUENCE [LARGE SCALE GENOMIC DNA]</scope>
    <source>
        <strain evidence="3 4">KEM-8</strain>
    </source>
</reference>
<dbReference type="Proteomes" id="UP001610104">
    <property type="component" value="Unassembled WGS sequence"/>
</dbReference>
<dbReference type="RefSeq" id="WP_395437559.1">
    <property type="nucleotide sequence ID" value="NZ_JBAWKC010000001.1"/>
</dbReference>
<dbReference type="InterPro" id="IPR029044">
    <property type="entry name" value="Nucleotide-diphossugar_trans"/>
</dbReference>
<evidence type="ECO:0000256" key="1">
    <source>
        <dbReference type="ARBA" id="ARBA00038494"/>
    </source>
</evidence>
<keyword evidence="4" id="KW-1185">Reference proteome</keyword>
<accession>A0ABW7MPM6</accession>
<protein>
    <submittedName>
        <fullName evidence="3">Glycosyltransferase family 2 protein</fullName>
        <ecNumber evidence="3">2.4.-.-</ecNumber>
    </submittedName>
</protein>
<dbReference type="Pfam" id="PF00535">
    <property type="entry name" value="Glycos_transf_2"/>
    <property type="match status" value="1"/>
</dbReference>
<dbReference type="Gene3D" id="3.90.550.10">
    <property type="entry name" value="Spore Coat Polysaccharide Biosynthesis Protein SpsA, Chain A"/>
    <property type="match status" value="1"/>
</dbReference>
<evidence type="ECO:0000313" key="4">
    <source>
        <dbReference type="Proteomes" id="UP001610104"/>
    </source>
</evidence>
<organism evidence="3 4">
    <name type="scientific">Gaetbulibacter aquiaggeris</name>
    <dbReference type="NCBI Taxonomy" id="1735373"/>
    <lineage>
        <taxon>Bacteria</taxon>
        <taxon>Pseudomonadati</taxon>
        <taxon>Bacteroidota</taxon>
        <taxon>Flavobacteriia</taxon>
        <taxon>Flavobacteriales</taxon>
        <taxon>Flavobacteriaceae</taxon>
        <taxon>Gaetbulibacter</taxon>
    </lineage>
</organism>
<sequence>MGISGLVITYNEEKYIERCVKTLFKVCDEVIIIDSFSVDKTAEIAEKHGARVYCQKFLGDGPQRIHGLQFCKNDWILNPDADEFLEEDALEFILSKSFETDVYDGYEFRRKNYLGNDIIDFAGWYPDYACRFFNKKTASPSKAMVHQRVEGKNIKRVNVHFAHYAWSNLYQIIAKKNQYTDWQAEQFIKTKRRTNPFTPFSHGFVSFFKCYFLQKGIFNGVDGFTFSFIQAFFSYMKYAKLRKLQKQETKTN</sequence>
<dbReference type="SUPFAM" id="SSF53448">
    <property type="entry name" value="Nucleotide-diphospho-sugar transferases"/>
    <property type="match status" value="1"/>
</dbReference>
<evidence type="ECO:0000259" key="2">
    <source>
        <dbReference type="Pfam" id="PF00535"/>
    </source>
</evidence>
<gene>
    <name evidence="3" type="ORF">V8G56_06215</name>
</gene>
<comment type="caution">
    <text evidence="3">The sequence shown here is derived from an EMBL/GenBank/DDBJ whole genome shotgun (WGS) entry which is preliminary data.</text>
</comment>
<dbReference type="GO" id="GO:0016757">
    <property type="term" value="F:glycosyltransferase activity"/>
    <property type="evidence" value="ECO:0007669"/>
    <property type="project" value="UniProtKB-KW"/>
</dbReference>
<feature type="domain" description="Glycosyltransferase 2-like" evidence="2">
    <location>
        <begin position="6"/>
        <end position="96"/>
    </location>
</feature>
<keyword evidence="3" id="KW-0328">Glycosyltransferase</keyword>
<dbReference type="PANTHER" id="PTHR43630:SF2">
    <property type="entry name" value="GLYCOSYLTRANSFERASE"/>
    <property type="match status" value="1"/>
</dbReference>